<evidence type="ECO:0008006" key="3">
    <source>
        <dbReference type="Google" id="ProtNLM"/>
    </source>
</evidence>
<comment type="caution">
    <text evidence="1">The sequence shown here is derived from an EMBL/GenBank/DDBJ whole genome shotgun (WGS) entry which is preliminary data.</text>
</comment>
<dbReference type="Proteomes" id="UP001262410">
    <property type="component" value="Unassembled WGS sequence"/>
</dbReference>
<accession>A0ABU1JUD8</accession>
<dbReference type="EMBL" id="JAVDPW010000008">
    <property type="protein sequence ID" value="MDR6292235.1"/>
    <property type="molecule type" value="Genomic_DNA"/>
</dbReference>
<sequence length="48" mass="4708">MVRILFLTSLILVAACSERRGVGVAGGGSWGSSGGSGSMMALSIPIGP</sequence>
<protein>
    <recommendedName>
        <fullName evidence="3">Lipoprotein</fullName>
    </recommendedName>
</protein>
<name>A0ABU1JUD8_9PROT</name>
<gene>
    <name evidence="1" type="ORF">E9232_004773</name>
</gene>
<evidence type="ECO:0000313" key="1">
    <source>
        <dbReference type="EMBL" id="MDR6292235.1"/>
    </source>
</evidence>
<proteinExistence type="predicted"/>
<organism evidence="1 2">
    <name type="scientific">Inquilinus ginsengisoli</name>
    <dbReference type="NCBI Taxonomy" id="363840"/>
    <lineage>
        <taxon>Bacteria</taxon>
        <taxon>Pseudomonadati</taxon>
        <taxon>Pseudomonadota</taxon>
        <taxon>Alphaproteobacteria</taxon>
        <taxon>Rhodospirillales</taxon>
        <taxon>Rhodospirillaceae</taxon>
        <taxon>Inquilinus</taxon>
    </lineage>
</organism>
<reference evidence="1 2" key="1">
    <citation type="submission" date="2023-07" db="EMBL/GenBank/DDBJ databases">
        <title>Sorghum-associated microbial communities from plants grown in Nebraska, USA.</title>
        <authorList>
            <person name="Schachtman D."/>
        </authorList>
    </citation>
    <scope>NUCLEOTIDE SEQUENCE [LARGE SCALE GENOMIC DNA]</scope>
    <source>
        <strain evidence="1 2">584</strain>
    </source>
</reference>
<dbReference type="PROSITE" id="PS51257">
    <property type="entry name" value="PROKAR_LIPOPROTEIN"/>
    <property type="match status" value="1"/>
</dbReference>
<dbReference type="RefSeq" id="WP_309798162.1">
    <property type="nucleotide sequence ID" value="NZ_JAVDPW010000008.1"/>
</dbReference>
<keyword evidence="2" id="KW-1185">Reference proteome</keyword>
<evidence type="ECO:0000313" key="2">
    <source>
        <dbReference type="Proteomes" id="UP001262410"/>
    </source>
</evidence>